<dbReference type="SUPFAM" id="SSF52833">
    <property type="entry name" value="Thioredoxin-like"/>
    <property type="match status" value="1"/>
</dbReference>
<dbReference type="PROSITE" id="PS50404">
    <property type="entry name" value="GST_NTER"/>
    <property type="match status" value="1"/>
</dbReference>
<dbReference type="InterPro" id="IPR036282">
    <property type="entry name" value="Glutathione-S-Trfase_C_sf"/>
</dbReference>
<dbReference type="Gene3D" id="3.40.30.10">
    <property type="entry name" value="Glutaredoxin"/>
    <property type="match status" value="1"/>
</dbReference>
<evidence type="ECO:0000256" key="5">
    <source>
        <dbReference type="ARBA" id="ARBA00047960"/>
    </source>
</evidence>
<feature type="domain" description="GST N-terminal" evidence="6">
    <location>
        <begin position="1"/>
        <end position="87"/>
    </location>
</feature>
<evidence type="ECO:0000256" key="4">
    <source>
        <dbReference type="ARBA" id="ARBA00022679"/>
    </source>
</evidence>
<evidence type="ECO:0000313" key="8">
    <source>
        <dbReference type="EMBL" id="KAJ8301663.1"/>
    </source>
</evidence>
<evidence type="ECO:0000259" key="6">
    <source>
        <dbReference type="PROSITE" id="PS50404"/>
    </source>
</evidence>
<comment type="catalytic activity">
    <reaction evidence="5">
        <text>RX + glutathione = an S-substituted glutathione + a halide anion + H(+)</text>
        <dbReference type="Rhea" id="RHEA:16437"/>
        <dbReference type="ChEBI" id="CHEBI:15378"/>
        <dbReference type="ChEBI" id="CHEBI:16042"/>
        <dbReference type="ChEBI" id="CHEBI:17792"/>
        <dbReference type="ChEBI" id="CHEBI:57925"/>
        <dbReference type="ChEBI" id="CHEBI:90779"/>
        <dbReference type="EC" id="2.5.1.18"/>
    </reaction>
</comment>
<evidence type="ECO:0000256" key="1">
    <source>
        <dbReference type="ARBA" id="ARBA00003701"/>
    </source>
</evidence>
<dbReference type="PROSITE" id="PS50405">
    <property type="entry name" value="GST_CTER"/>
    <property type="match status" value="1"/>
</dbReference>
<dbReference type="CDD" id="cd03075">
    <property type="entry name" value="GST_N_Mu"/>
    <property type="match status" value="1"/>
</dbReference>
<dbReference type="InterPro" id="IPR004046">
    <property type="entry name" value="GST_C"/>
</dbReference>
<comment type="caution">
    <text evidence="8">The sequence shown here is derived from an EMBL/GenBank/DDBJ whole genome shotgun (WGS) entry which is preliminary data.</text>
</comment>
<proteinExistence type="inferred from homology"/>
<accession>A0ABQ9EEI4</accession>
<comment type="function">
    <text evidence="1">Conjugation of reduced glutathione to a wide number of exogenous and endogenous hydrophobic electrophiles.</text>
</comment>
<dbReference type="PANTHER" id="PTHR11571:SF222">
    <property type="entry name" value="GLUTATHIONE TRANSFERASE"/>
    <property type="match status" value="1"/>
</dbReference>
<dbReference type="SFLD" id="SFLDG00363">
    <property type="entry name" value="AMPS_(cytGST):_Alpha-__Mu-__Pi"/>
    <property type="match status" value="1"/>
</dbReference>
<evidence type="ECO:0000256" key="2">
    <source>
        <dbReference type="ARBA" id="ARBA00005861"/>
    </source>
</evidence>
<dbReference type="InterPro" id="IPR010987">
    <property type="entry name" value="Glutathione-S-Trfase_C-like"/>
</dbReference>
<dbReference type="EC" id="2.5.1.18" evidence="3"/>
<sequence length="215" mass="25158">MSTLAYWNTRGLAQPIRLLLNYVGEDFKDVRYELGDGPDYSTEQWRSVKYKLGLPCPNLPYYINGDIKVTQSNAILRHIGRKYNMLGDTESEKVNVDIMLEQAMDFRNNLMKLVYNPDFEKIKTDYLKKLPGALETFQNFLGDNPWFAGQKITVCDFHIYELLDQHRIMEPGCLDKYQKLTEFMDRFEALPNIKAYLASDECIKRPINNKFAPFK</sequence>
<dbReference type="Pfam" id="PF02798">
    <property type="entry name" value="GST_N"/>
    <property type="match status" value="1"/>
</dbReference>
<dbReference type="SFLD" id="SFLDS00019">
    <property type="entry name" value="Glutathione_Transferase_(cytos"/>
    <property type="match status" value="1"/>
</dbReference>
<comment type="similarity">
    <text evidence="2">Belongs to the GST superfamily. Mu family.</text>
</comment>
<dbReference type="EMBL" id="JARBDR010000918">
    <property type="protein sequence ID" value="KAJ8301663.1"/>
    <property type="molecule type" value="Genomic_DNA"/>
</dbReference>
<evidence type="ECO:0000259" key="7">
    <source>
        <dbReference type="PROSITE" id="PS50405"/>
    </source>
</evidence>
<dbReference type="Proteomes" id="UP001217089">
    <property type="component" value="Unassembled WGS sequence"/>
</dbReference>
<evidence type="ECO:0000313" key="9">
    <source>
        <dbReference type="Proteomes" id="UP001217089"/>
    </source>
</evidence>
<keyword evidence="9" id="KW-1185">Reference proteome</keyword>
<dbReference type="SUPFAM" id="SSF47616">
    <property type="entry name" value="GST C-terminal domain-like"/>
    <property type="match status" value="1"/>
</dbReference>
<evidence type="ECO:0000256" key="3">
    <source>
        <dbReference type="ARBA" id="ARBA00012452"/>
    </source>
</evidence>
<reference evidence="8 9" key="1">
    <citation type="submission" date="2022-12" db="EMBL/GenBank/DDBJ databases">
        <title>Chromosome-level genome of Tegillarca granosa.</title>
        <authorList>
            <person name="Kim J."/>
        </authorList>
    </citation>
    <scope>NUCLEOTIDE SEQUENCE [LARGE SCALE GENOMIC DNA]</scope>
    <source>
        <strain evidence="8">Teg-2019</strain>
        <tissue evidence="8">Adductor muscle</tissue>
    </source>
</reference>
<dbReference type="Pfam" id="PF14497">
    <property type="entry name" value="GST_C_3"/>
    <property type="match status" value="1"/>
</dbReference>
<dbReference type="InterPro" id="IPR004045">
    <property type="entry name" value="Glutathione_S-Trfase_N"/>
</dbReference>
<organism evidence="8 9">
    <name type="scientific">Tegillarca granosa</name>
    <name type="common">Malaysian cockle</name>
    <name type="synonym">Anadara granosa</name>
    <dbReference type="NCBI Taxonomy" id="220873"/>
    <lineage>
        <taxon>Eukaryota</taxon>
        <taxon>Metazoa</taxon>
        <taxon>Spiralia</taxon>
        <taxon>Lophotrochozoa</taxon>
        <taxon>Mollusca</taxon>
        <taxon>Bivalvia</taxon>
        <taxon>Autobranchia</taxon>
        <taxon>Pteriomorphia</taxon>
        <taxon>Arcoida</taxon>
        <taxon>Arcoidea</taxon>
        <taxon>Arcidae</taxon>
        <taxon>Tegillarca</taxon>
    </lineage>
</organism>
<dbReference type="CDD" id="cd03209">
    <property type="entry name" value="GST_C_Mu"/>
    <property type="match status" value="1"/>
</dbReference>
<dbReference type="SFLD" id="SFLDG01205">
    <property type="entry name" value="AMPS.1"/>
    <property type="match status" value="1"/>
</dbReference>
<dbReference type="Gene3D" id="1.20.1050.10">
    <property type="match status" value="1"/>
</dbReference>
<dbReference type="InterPro" id="IPR003081">
    <property type="entry name" value="GST_mu"/>
</dbReference>
<protein>
    <recommendedName>
        <fullName evidence="3">glutathione transferase</fullName>
        <ecNumber evidence="3">2.5.1.18</ecNumber>
    </recommendedName>
</protein>
<dbReference type="PANTHER" id="PTHR11571">
    <property type="entry name" value="GLUTATHIONE S-TRANSFERASE"/>
    <property type="match status" value="1"/>
</dbReference>
<feature type="domain" description="GST C-terminal" evidence="7">
    <location>
        <begin position="89"/>
        <end position="214"/>
    </location>
</feature>
<dbReference type="InterPro" id="IPR036249">
    <property type="entry name" value="Thioredoxin-like_sf"/>
</dbReference>
<gene>
    <name evidence="8" type="ORF">KUTeg_020650</name>
</gene>
<keyword evidence="4" id="KW-0808">Transferase</keyword>
<dbReference type="InterPro" id="IPR040079">
    <property type="entry name" value="Glutathione_S-Trfase"/>
</dbReference>
<name>A0ABQ9EEI4_TEGGR</name>
<dbReference type="InterPro" id="IPR050213">
    <property type="entry name" value="GST_superfamily"/>
</dbReference>
<dbReference type="PRINTS" id="PR01267">
    <property type="entry name" value="GSTRNSFRASEM"/>
</dbReference>